<comment type="caution">
    <text evidence="1">The sequence shown here is derived from an EMBL/GenBank/DDBJ whole genome shotgun (WGS) entry which is preliminary data.</text>
</comment>
<reference evidence="1 2" key="1">
    <citation type="journal article" date="2019" name="bioRxiv">
        <title>Bacteria contribute to plant secondary compound degradation in a generalist herbivore system.</title>
        <authorList>
            <person name="Francoeur C.B."/>
            <person name="Khadempour L."/>
            <person name="Moreira-Soto R.D."/>
            <person name="Gotting K."/>
            <person name="Book A.J."/>
            <person name="Pinto-Tomas A.A."/>
            <person name="Keefover-Ring K."/>
            <person name="Currie C.R."/>
        </authorList>
    </citation>
    <scope>NUCLEOTIDE SEQUENCE [LARGE SCALE GENOMIC DNA]</scope>
    <source>
        <strain evidence="1">Acro-835</strain>
    </source>
</reference>
<name>A0ABX0R4S2_9GAMM</name>
<dbReference type="InterPro" id="IPR027266">
    <property type="entry name" value="TrmE/GcvT-like"/>
</dbReference>
<dbReference type="InterPro" id="IPR007375">
    <property type="entry name" value="SoxG"/>
</dbReference>
<accession>A0ABX0R4S2</accession>
<dbReference type="EMBL" id="VWXF01000001">
    <property type="protein sequence ID" value="NIF20405.1"/>
    <property type="molecule type" value="Genomic_DNA"/>
</dbReference>
<protein>
    <submittedName>
        <fullName evidence="1">Sarcosine oxidase subunit gamma</fullName>
    </submittedName>
</protein>
<keyword evidence="2" id="KW-1185">Reference proteome</keyword>
<gene>
    <name evidence="1" type="ORF">F3J40_02070</name>
</gene>
<dbReference type="SUPFAM" id="SSF103025">
    <property type="entry name" value="Folate-binding domain"/>
    <property type="match status" value="1"/>
</dbReference>
<dbReference type="Gene3D" id="3.30.70.1520">
    <property type="entry name" value="Heterotetrameric sarcosine oxidase"/>
    <property type="match status" value="1"/>
</dbReference>
<dbReference type="Proteomes" id="UP001515683">
    <property type="component" value="Unassembled WGS sequence"/>
</dbReference>
<organism evidence="1 2">
    <name type="scientific">Candidatus Pantoea multigeneris</name>
    <dbReference type="NCBI Taxonomy" id="2608357"/>
    <lineage>
        <taxon>Bacteria</taxon>
        <taxon>Pseudomonadati</taxon>
        <taxon>Pseudomonadota</taxon>
        <taxon>Gammaproteobacteria</taxon>
        <taxon>Enterobacterales</taxon>
        <taxon>Erwiniaceae</taxon>
        <taxon>Pantoea</taxon>
    </lineage>
</organism>
<dbReference type="Gene3D" id="3.30.1360.120">
    <property type="entry name" value="Probable tRNA modification gtpase trme, domain 1"/>
    <property type="match status" value="1"/>
</dbReference>
<dbReference type="Pfam" id="PF04268">
    <property type="entry name" value="SoxG"/>
    <property type="match status" value="1"/>
</dbReference>
<sequence>MSDSAKAKTFDTHPDNPALAESPFVLSYKHVGRPESRLPAGVTLHERPMLGHLVLRGGAIALDGALRNAINLSLPGEPLTMTQDSSGNYSAQWLSPDEWLLIVPPGEEFAVENKLREALGDAHYAITNVSGGQTLLELTGKDVRNLLMKSVIYDVDDKSFPVGKGVITVFAKTTVNIRRPAADVWQLVVRRSFADYSYRWLLDAGREYHIAVNV</sequence>
<evidence type="ECO:0000313" key="1">
    <source>
        <dbReference type="EMBL" id="NIF20405.1"/>
    </source>
</evidence>
<evidence type="ECO:0000313" key="2">
    <source>
        <dbReference type="Proteomes" id="UP001515683"/>
    </source>
</evidence>
<proteinExistence type="predicted"/>